<keyword evidence="2" id="KW-1185">Reference proteome</keyword>
<gene>
    <name evidence="1" type="ORF">O6H91_08G052100</name>
</gene>
<dbReference type="EMBL" id="CM055099">
    <property type="protein sequence ID" value="KAJ7546734.1"/>
    <property type="molecule type" value="Genomic_DNA"/>
</dbReference>
<evidence type="ECO:0000313" key="2">
    <source>
        <dbReference type="Proteomes" id="UP001162992"/>
    </source>
</evidence>
<proteinExistence type="predicted"/>
<comment type="caution">
    <text evidence="1">The sequence shown here is derived from an EMBL/GenBank/DDBJ whole genome shotgun (WGS) entry which is preliminary data.</text>
</comment>
<organism evidence="1 2">
    <name type="scientific">Diphasiastrum complanatum</name>
    <name type="common">Issler's clubmoss</name>
    <name type="synonym">Lycopodium complanatum</name>
    <dbReference type="NCBI Taxonomy" id="34168"/>
    <lineage>
        <taxon>Eukaryota</taxon>
        <taxon>Viridiplantae</taxon>
        <taxon>Streptophyta</taxon>
        <taxon>Embryophyta</taxon>
        <taxon>Tracheophyta</taxon>
        <taxon>Lycopodiopsida</taxon>
        <taxon>Lycopodiales</taxon>
        <taxon>Lycopodiaceae</taxon>
        <taxon>Lycopodioideae</taxon>
        <taxon>Diphasiastrum</taxon>
    </lineage>
</organism>
<accession>A0ACC2CXJ7</accession>
<protein>
    <submittedName>
        <fullName evidence="1">Uncharacterized protein</fullName>
    </submittedName>
</protein>
<name>A0ACC2CXJ7_DIPCM</name>
<evidence type="ECO:0000313" key="1">
    <source>
        <dbReference type="EMBL" id="KAJ7546734.1"/>
    </source>
</evidence>
<dbReference type="Proteomes" id="UP001162992">
    <property type="component" value="Chromosome 8"/>
</dbReference>
<reference evidence="2" key="1">
    <citation type="journal article" date="2024" name="Proc. Natl. Acad. Sci. U.S.A.">
        <title>Extraordinary preservation of gene collinearity over three hundred million years revealed in homosporous lycophytes.</title>
        <authorList>
            <person name="Li C."/>
            <person name="Wickell D."/>
            <person name="Kuo L.Y."/>
            <person name="Chen X."/>
            <person name="Nie B."/>
            <person name="Liao X."/>
            <person name="Peng D."/>
            <person name="Ji J."/>
            <person name="Jenkins J."/>
            <person name="Williams M."/>
            <person name="Shu S."/>
            <person name="Plott C."/>
            <person name="Barry K."/>
            <person name="Rajasekar S."/>
            <person name="Grimwood J."/>
            <person name="Han X."/>
            <person name="Sun S."/>
            <person name="Hou Z."/>
            <person name="He W."/>
            <person name="Dai G."/>
            <person name="Sun C."/>
            <person name="Schmutz J."/>
            <person name="Leebens-Mack J.H."/>
            <person name="Li F.W."/>
            <person name="Wang L."/>
        </authorList>
    </citation>
    <scope>NUCLEOTIDE SEQUENCE [LARGE SCALE GENOMIC DNA]</scope>
    <source>
        <strain evidence="2">cv. PW_Plant_1</strain>
    </source>
</reference>
<sequence length="336" mass="35929">MASAAGLNSAKENKVLRLDCRPAGSDNVGVASQHLKKGPRIRPNLSGSLHTASDEENKLTKNEKMQAVAESVVGILRSRNIAADHFKNVVFQSLLNRNLRNGGSAFASPVWRGKSISNASENSAAASPARTVSAGRDERNKTFPATAPALKKPSRAAGTGRQNDSTQKQSRLLSKTADLPRKPVVAAEEEKQALTLVPPEATTASSSTESSPSSSVESRSGPAPPPEENLPVTSTSSHNSEALKINCKAADMPERMQQHALLCAQQAIDTAQKPQCKRVAWLLKKEFDQAYGPAWHCIVGSSFGSYVTHSSGGFLYFSIGKLSILLFKTTVELIEQ</sequence>